<evidence type="ECO:0000256" key="1">
    <source>
        <dbReference type="ARBA" id="ARBA00004167"/>
    </source>
</evidence>
<dbReference type="RefSeq" id="XP_033390140.1">
    <property type="nucleotide sequence ID" value="XM_033525661.1"/>
</dbReference>
<comment type="subcellular location">
    <subcellularLocation>
        <location evidence="1">Membrane</location>
        <topology evidence="1">Single-pass membrane protein</topology>
    </subcellularLocation>
</comment>
<dbReference type="InterPro" id="IPR051694">
    <property type="entry name" value="Immunoregulatory_rcpt-like"/>
</dbReference>
<name>A0A6A5YAQ1_9PLEO</name>
<dbReference type="AlphaFoldDB" id="A0A6A5YAQ1"/>
<evidence type="ECO:0008006" key="9">
    <source>
        <dbReference type="Google" id="ProtNLM"/>
    </source>
</evidence>
<feature type="compositionally biased region" description="Low complexity" evidence="5">
    <location>
        <begin position="214"/>
        <end position="244"/>
    </location>
</feature>
<evidence type="ECO:0000256" key="3">
    <source>
        <dbReference type="ARBA" id="ARBA00022989"/>
    </source>
</evidence>
<protein>
    <recommendedName>
        <fullName evidence="9">Mid2 domain-containing protein</fullName>
    </recommendedName>
</protein>
<evidence type="ECO:0000313" key="8">
    <source>
        <dbReference type="Proteomes" id="UP000799778"/>
    </source>
</evidence>
<sequence length="299" mass="31470">MAPQSAPIPPQITPPPAIPSFVSPSSFSFDAQSFSNLLADISSMYGLSSYSYDPNVYSSLLAQYSYDPNEYSSILAQYSLSLPSYALPGTTTAPSTATAAGGRTTKTSNTSSGGGGGMSTGAKVGIAVGVLLAVGLIIGIGIFLWCAGKRKGRKHATTIVAQPASAQMQTSTAYVPPNGSSSIFQSQQGYIPGQVSHQQPVHTGYAPGPSPLLQQPQFGQQQYDQQQQYGQHGQHGQYQYGQPQNGASYDSGFKEPAAGAVELEHEYHFARPGVVEMGDGTPEEAPKETRRKWFGGSSS</sequence>
<feature type="transmembrane region" description="Helical" evidence="6">
    <location>
        <begin position="124"/>
        <end position="146"/>
    </location>
</feature>
<reference evidence="7" key="1">
    <citation type="journal article" date="2020" name="Stud. Mycol.">
        <title>101 Dothideomycetes genomes: a test case for predicting lifestyles and emergence of pathogens.</title>
        <authorList>
            <person name="Haridas S."/>
            <person name="Albert R."/>
            <person name="Binder M."/>
            <person name="Bloem J."/>
            <person name="Labutti K."/>
            <person name="Salamov A."/>
            <person name="Andreopoulos B."/>
            <person name="Baker S."/>
            <person name="Barry K."/>
            <person name="Bills G."/>
            <person name="Bluhm B."/>
            <person name="Cannon C."/>
            <person name="Castanera R."/>
            <person name="Culley D."/>
            <person name="Daum C."/>
            <person name="Ezra D."/>
            <person name="Gonzalez J."/>
            <person name="Henrissat B."/>
            <person name="Kuo A."/>
            <person name="Liang C."/>
            <person name="Lipzen A."/>
            <person name="Lutzoni F."/>
            <person name="Magnuson J."/>
            <person name="Mondo S."/>
            <person name="Nolan M."/>
            <person name="Ohm R."/>
            <person name="Pangilinan J."/>
            <person name="Park H.-J."/>
            <person name="Ramirez L."/>
            <person name="Alfaro M."/>
            <person name="Sun H."/>
            <person name="Tritt A."/>
            <person name="Yoshinaga Y."/>
            <person name="Zwiers L.-H."/>
            <person name="Turgeon B."/>
            <person name="Goodwin S."/>
            <person name="Spatafora J."/>
            <person name="Crous P."/>
            <person name="Grigoriev I."/>
        </authorList>
    </citation>
    <scope>NUCLEOTIDE SEQUENCE</scope>
    <source>
        <strain evidence="7">CBS 175.79</strain>
    </source>
</reference>
<evidence type="ECO:0000256" key="6">
    <source>
        <dbReference type="SAM" id="Phobius"/>
    </source>
</evidence>
<dbReference type="GO" id="GO:0016020">
    <property type="term" value="C:membrane"/>
    <property type="evidence" value="ECO:0007669"/>
    <property type="project" value="UniProtKB-SubCell"/>
</dbReference>
<feature type="region of interest" description="Disordered" evidence="5">
    <location>
        <begin position="93"/>
        <end position="116"/>
    </location>
</feature>
<keyword evidence="2 6" id="KW-0812">Transmembrane</keyword>
<dbReference type="PANTHER" id="PTHR15549:SF30">
    <property type="entry name" value="MID2 DOMAIN-CONTAINING PROTEIN"/>
    <property type="match status" value="1"/>
</dbReference>
<keyword evidence="3 6" id="KW-1133">Transmembrane helix</keyword>
<accession>A0A6A5YAQ1</accession>
<feature type="region of interest" description="Disordered" evidence="5">
    <location>
        <begin position="271"/>
        <end position="299"/>
    </location>
</feature>
<evidence type="ECO:0000313" key="7">
    <source>
        <dbReference type="EMBL" id="KAF2021801.1"/>
    </source>
</evidence>
<evidence type="ECO:0000256" key="5">
    <source>
        <dbReference type="SAM" id="MobiDB-lite"/>
    </source>
</evidence>
<gene>
    <name evidence="7" type="ORF">BU24DRAFT_404759</name>
</gene>
<keyword evidence="4 6" id="KW-0472">Membrane</keyword>
<dbReference type="EMBL" id="ML978066">
    <property type="protein sequence ID" value="KAF2021801.1"/>
    <property type="molecule type" value="Genomic_DNA"/>
</dbReference>
<evidence type="ECO:0000256" key="4">
    <source>
        <dbReference type="ARBA" id="ARBA00023136"/>
    </source>
</evidence>
<feature type="compositionally biased region" description="Low complexity" evidence="5">
    <location>
        <begin position="93"/>
        <end position="111"/>
    </location>
</feature>
<dbReference type="OrthoDB" id="3801461at2759"/>
<dbReference type="GeneID" id="54283058"/>
<keyword evidence="8" id="KW-1185">Reference proteome</keyword>
<dbReference type="PANTHER" id="PTHR15549">
    <property type="entry name" value="PAIRED IMMUNOGLOBULIN-LIKE TYPE 2 RECEPTOR"/>
    <property type="match status" value="1"/>
</dbReference>
<feature type="region of interest" description="Disordered" evidence="5">
    <location>
        <begin position="194"/>
        <end position="253"/>
    </location>
</feature>
<evidence type="ECO:0000256" key="2">
    <source>
        <dbReference type="ARBA" id="ARBA00022692"/>
    </source>
</evidence>
<dbReference type="Proteomes" id="UP000799778">
    <property type="component" value="Unassembled WGS sequence"/>
</dbReference>
<proteinExistence type="predicted"/>
<organism evidence="7 8">
    <name type="scientific">Aaosphaeria arxii CBS 175.79</name>
    <dbReference type="NCBI Taxonomy" id="1450172"/>
    <lineage>
        <taxon>Eukaryota</taxon>
        <taxon>Fungi</taxon>
        <taxon>Dikarya</taxon>
        <taxon>Ascomycota</taxon>
        <taxon>Pezizomycotina</taxon>
        <taxon>Dothideomycetes</taxon>
        <taxon>Pleosporomycetidae</taxon>
        <taxon>Pleosporales</taxon>
        <taxon>Pleosporales incertae sedis</taxon>
        <taxon>Aaosphaeria</taxon>
    </lineage>
</organism>
<dbReference type="GO" id="GO:0071944">
    <property type="term" value="C:cell periphery"/>
    <property type="evidence" value="ECO:0007669"/>
    <property type="project" value="UniProtKB-ARBA"/>
</dbReference>